<name>A0A8S1GY01_9PELO</name>
<dbReference type="AlphaFoldDB" id="A0A8S1GY01"/>
<gene>
    <name evidence="1" type="ORF">CAUJ_LOCUS4124</name>
</gene>
<evidence type="ECO:0008006" key="3">
    <source>
        <dbReference type="Google" id="ProtNLM"/>
    </source>
</evidence>
<keyword evidence="2" id="KW-1185">Reference proteome</keyword>
<dbReference type="Proteomes" id="UP000835052">
    <property type="component" value="Unassembled WGS sequence"/>
</dbReference>
<protein>
    <recommendedName>
        <fullName evidence="3">C2H2-type domain-containing protein</fullName>
    </recommendedName>
</protein>
<sequence>MPGERRFFTRACAKKKARDALYEDLFSSVVEKAFLTPVEQEDLSCDEAPINGPLKRKKTKGLTCQCGSLFEKHAQLHEHIVSEHGNDDFVSCKECGIRREAIHRNNVCHICELFRSQLG</sequence>
<comment type="caution">
    <text evidence="1">The sequence shown here is derived from an EMBL/GenBank/DDBJ whole genome shotgun (WGS) entry which is preliminary data.</text>
</comment>
<accession>A0A8S1GY01</accession>
<evidence type="ECO:0000313" key="1">
    <source>
        <dbReference type="EMBL" id="CAD6188205.1"/>
    </source>
</evidence>
<proteinExistence type="predicted"/>
<reference evidence="1" key="1">
    <citation type="submission" date="2020-10" db="EMBL/GenBank/DDBJ databases">
        <authorList>
            <person name="Kikuchi T."/>
        </authorList>
    </citation>
    <scope>NUCLEOTIDE SEQUENCE</scope>
    <source>
        <strain evidence="1">NKZ352</strain>
    </source>
</reference>
<dbReference type="OrthoDB" id="6156909at2759"/>
<evidence type="ECO:0000313" key="2">
    <source>
        <dbReference type="Proteomes" id="UP000835052"/>
    </source>
</evidence>
<organism evidence="1 2">
    <name type="scientific">Caenorhabditis auriculariae</name>
    <dbReference type="NCBI Taxonomy" id="2777116"/>
    <lineage>
        <taxon>Eukaryota</taxon>
        <taxon>Metazoa</taxon>
        <taxon>Ecdysozoa</taxon>
        <taxon>Nematoda</taxon>
        <taxon>Chromadorea</taxon>
        <taxon>Rhabditida</taxon>
        <taxon>Rhabditina</taxon>
        <taxon>Rhabditomorpha</taxon>
        <taxon>Rhabditoidea</taxon>
        <taxon>Rhabditidae</taxon>
        <taxon>Peloderinae</taxon>
        <taxon>Caenorhabditis</taxon>
    </lineage>
</organism>
<dbReference type="EMBL" id="CAJGYM010000008">
    <property type="protein sequence ID" value="CAD6188205.1"/>
    <property type="molecule type" value="Genomic_DNA"/>
</dbReference>